<accession>A0A3Q7HY22</accession>
<dbReference type="PaxDb" id="4081-Solyc09g011650.2.1"/>
<evidence type="ECO:0000313" key="9">
    <source>
        <dbReference type="Proteomes" id="UP000004994"/>
    </source>
</evidence>
<evidence type="ECO:0000259" key="6">
    <source>
        <dbReference type="PROSITE" id="PS50404"/>
    </source>
</evidence>
<dbReference type="OrthoDB" id="4951845at2759"/>
<dbReference type="PROSITE" id="PS50077">
    <property type="entry name" value="HEAT_REPEAT"/>
    <property type="match status" value="1"/>
</dbReference>
<dbReference type="STRING" id="4081.A0A3Q7HY22"/>
<evidence type="ECO:0000256" key="1">
    <source>
        <dbReference type="ARBA" id="ARBA00022679"/>
    </source>
</evidence>
<dbReference type="GO" id="GO:0005737">
    <property type="term" value="C:cytoplasm"/>
    <property type="evidence" value="ECO:0000318"/>
    <property type="project" value="GO_Central"/>
</dbReference>
<dbReference type="GO" id="GO:0005829">
    <property type="term" value="C:cytosol"/>
    <property type="evidence" value="ECO:0007669"/>
    <property type="project" value="UniProtKB-SubCell"/>
</dbReference>
<dbReference type="InterPro" id="IPR040079">
    <property type="entry name" value="Glutathione_S-Trfase"/>
</dbReference>
<dbReference type="InterPro" id="IPR021133">
    <property type="entry name" value="HEAT_type_2"/>
</dbReference>
<feature type="coiled-coil region" evidence="5">
    <location>
        <begin position="119"/>
        <end position="146"/>
    </location>
</feature>
<feature type="domain" description="GST N-terminal" evidence="6">
    <location>
        <begin position="2"/>
        <end position="82"/>
    </location>
</feature>
<dbReference type="PANTHER" id="PTHR11260:SF600">
    <property type="entry name" value="GLUTATHIONE TRANSFERASE"/>
    <property type="match status" value="1"/>
</dbReference>
<dbReference type="KEGG" id="sly:101264661"/>
<protein>
    <recommendedName>
        <fullName evidence="4">Glutathione S-transferase</fullName>
        <ecNumber evidence="4">2.5.1.18</ecNumber>
    </recommendedName>
</protein>
<feature type="domain" description="GST C-terminal" evidence="7">
    <location>
        <begin position="88"/>
        <end position="223"/>
    </location>
</feature>
<dbReference type="GO" id="GO:0006749">
    <property type="term" value="P:glutathione metabolic process"/>
    <property type="evidence" value="ECO:0000318"/>
    <property type="project" value="GO_Central"/>
</dbReference>
<evidence type="ECO:0000256" key="5">
    <source>
        <dbReference type="SAM" id="Coils"/>
    </source>
</evidence>
<dbReference type="InterPro" id="IPR036282">
    <property type="entry name" value="Glutathione-S-Trfase_C_sf"/>
</dbReference>
<comment type="subcellular location">
    <subcellularLocation>
        <location evidence="4">Cytoplasm</location>
        <location evidence="4">Cytosol</location>
    </subcellularLocation>
</comment>
<dbReference type="Gene3D" id="1.20.1050.10">
    <property type="match status" value="1"/>
</dbReference>
<evidence type="ECO:0000259" key="7">
    <source>
        <dbReference type="PROSITE" id="PS50405"/>
    </source>
</evidence>
<dbReference type="Proteomes" id="UP000004994">
    <property type="component" value="Chromosome 9"/>
</dbReference>
<comment type="similarity">
    <text evidence="4">Belongs to the GST superfamily.</text>
</comment>
<organism evidence="8">
    <name type="scientific">Solanum lycopersicum</name>
    <name type="common">Tomato</name>
    <name type="synonym">Lycopersicon esculentum</name>
    <dbReference type="NCBI Taxonomy" id="4081"/>
    <lineage>
        <taxon>Eukaryota</taxon>
        <taxon>Viridiplantae</taxon>
        <taxon>Streptophyta</taxon>
        <taxon>Embryophyta</taxon>
        <taxon>Tracheophyta</taxon>
        <taxon>Spermatophyta</taxon>
        <taxon>Magnoliopsida</taxon>
        <taxon>eudicotyledons</taxon>
        <taxon>Gunneridae</taxon>
        <taxon>Pentapetalae</taxon>
        <taxon>asterids</taxon>
        <taxon>lamiids</taxon>
        <taxon>Solanales</taxon>
        <taxon>Solanaceae</taxon>
        <taxon>Solanoideae</taxon>
        <taxon>Solaneae</taxon>
        <taxon>Solanum</taxon>
        <taxon>Solanum subgen. Lycopersicon</taxon>
    </lineage>
</organism>
<dbReference type="SUPFAM" id="SSF52833">
    <property type="entry name" value="Thioredoxin-like"/>
    <property type="match status" value="1"/>
</dbReference>
<reference evidence="8" key="1">
    <citation type="journal article" date="2012" name="Nature">
        <title>The tomato genome sequence provides insights into fleshy fruit evolution.</title>
        <authorList>
            <consortium name="Tomato Genome Consortium"/>
        </authorList>
    </citation>
    <scope>NUCLEOTIDE SEQUENCE [LARGE SCALE GENOMIC DNA]</scope>
    <source>
        <strain evidence="8">cv. Heinz 1706</strain>
    </source>
</reference>
<sequence length="235" mass="27416">MEEVKVLGFWVSPFSLRVEMALKLKGIEYEFIEAQRPIKKCPNIIKYNPIYKKVPVFLHKGNPIPESLVILEYIDENWKDGTSLLPKDPYQRAIARFWAKFIDEKCLPEILKLCYDSNYEVKVKAMGELQELLKLLENELMKDNNKIFFGGENKVGYMEIVSILITYWLGVMQEALGVDILNKKEFPNICGWADKVISFSFMKENLPPREKLLAIYKEYAQPLVPPNNEINHTHK</sequence>
<feature type="repeat" description="HEAT" evidence="3">
    <location>
        <begin position="106"/>
        <end position="144"/>
    </location>
</feature>
<comment type="function">
    <text evidence="4">Is involved in the conjugation of reduced glutathione to a wide number of exogenous and endogenous hydrophobic electrophiles.</text>
</comment>
<dbReference type="Pfam" id="PF25907">
    <property type="entry name" value="DUF7962"/>
    <property type="match status" value="1"/>
</dbReference>
<dbReference type="SFLD" id="SFLDG00358">
    <property type="entry name" value="Main_(cytGST)"/>
    <property type="match status" value="1"/>
</dbReference>
<dbReference type="GO" id="GO:0004364">
    <property type="term" value="F:glutathione transferase activity"/>
    <property type="evidence" value="ECO:0000318"/>
    <property type="project" value="GO_Central"/>
</dbReference>
<dbReference type="EC" id="2.5.1.18" evidence="4"/>
<dbReference type="SFLD" id="SFLDG01152">
    <property type="entry name" value="Main.3:_Omega-_and_Tau-like"/>
    <property type="match status" value="1"/>
</dbReference>
<dbReference type="CDD" id="cd03058">
    <property type="entry name" value="GST_N_Tau"/>
    <property type="match status" value="1"/>
</dbReference>
<gene>
    <name evidence="8" type="primary">LOC101264661</name>
</gene>
<comment type="catalytic activity">
    <reaction evidence="2 4">
        <text>RX + glutathione = an S-substituted glutathione + a halide anion + H(+)</text>
        <dbReference type="Rhea" id="RHEA:16437"/>
        <dbReference type="ChEBI" id="CHEBI:15378"/>
        <dbReference type="ChEBI" id="CHEBI:16042"/>
        <dbReference type="ChEBI" id="CHEBI:17792"/>
        <dbReference type="ChEBI" id="CHEBI:57925"/>
        <dbReference type="ChEBI" id="CHEBI:90779"/>
        <dbReference type="EC" id="2.5.1.18"/>
    </reaction>
</comment>
<dbReference type="PROSITE" id="PS50404">
    <property type="entry name" value="GST_NTER"/>
    <property type="match status" value="1"/>
</dbReference>
<dbReference type="PANTHER" id="PTHR11260">
    <property type="entry name" value="GLUTATHIONE S-TRANSFERASE, GST, SUPERFAMILY, GST DOMAIN CONTAINING"/>
    <property type="match status" value="1"/>
</dbReference>
<dbReference type="OMA" id="NICGWAD"/>
<reference evidence="8" key="2">
    <citation type="submission" date="2019-01" db="UniProtKB">
        <authorList>
            <consortium name="EnsemblPlants"/>
        </authorList>
    </citation>
    <scope>IDENTIFICATION</scope>
    <source>
        <strain evidence="8">cv. Heinz 1706</strain>
    </source>
</reference>
<evidence type="ECO:0000313" key="8">
    <source>
        <dbReference type="EnsemblPlants" id="Solyc09g011650.3.1"/>
    </source>
</evidence>
<keyword evidence="1 4" id="KW-0808">Transferase</keyword>
<evidence type="ECO:0000256" key="3">
    <source>
        <dbReference type="PROSITE-ProRule" id="PRU00103"/>
    </source>
</evidence>
<dbReference type="Gramene" id="Solyc09g011650.3.1">
    <property type="protein sequence ID" value="Solyc09g011650.3.1"/>
    <property type="gene ID" value="Solyc09g011650.3"/>
</dbReference>
<dbReference type="SUPFAM" id="SSF47616">
    <property type="entry name" value="GST C-terminal domain-like"/>
    <property type="match status" value="1"/>
</dbReference>
<dbReference type="CDD" id="cd03185">
    <property type="entry name" value="GST_C_Tau"/>
    <property type="match status" value="1"/>
</dbReference>
<dbReference type="Gene3D" id="3.40.30.10">
    <property type="entry name" value="Glutaredoxin"/>
    <property type="match status" value="1"/>
</dbReference>
<proteinExistence type="inferred from homology"/>
<dbReference type="Pfam" id="PF02798">
    <property type="entry name" value="GST_N"/>
    <property type="match status" value="1"/>
</dbReference>
<dbReference type="SMR" id="A0A3Q7HY22"/>
<dbReference type="FunFam" id="1.20.1050.10:FF:000012">
    <property type="entry name" value="Tau class glutathione S-transferase"/>
    <property type="match status" value="1"/>
</dbReference>
<dbReference type="SFLD" id="SFLDS00019">
    <property type="entry name" value="Glutathione_Transferase_(cytos"/>
    <property type="match status" value="1"/>
</dbReference>
<dbReference type="InterPro" id="IPR045073">
    <property type="entry name" value="Omega/Tau-like"/>
</dbReference>
<name>A0A3Q7HY22_SOLLC</name>
<dbReference type="InterPro" id="IPR036249">
    <property type="entry name" value="Thioredoxin-like_sf"/>
</dbReference>
<dbReference type="InterPro" id="IPR004045">
    <property type="entry name" value="Glutathione_S-Trfase_N"/>
</dbReference>
<keyword evidence="4" id="KW-0963">Cytoplasm</keyword>
<dbReference type="GeneID" id="101264661"/>
<dbReference type="InterPro" id="IPR010987">
    <property type="entry name" value="Glutathione-S-Trfase_C-like"/>
</dbReference>
<dbReference type="InterPro" id="IPR058268">
    <property type="entry name" value="DUF7962"/>
</dbReference>
<dbReference type="RefSeq" id="XP_004246378.1">
    <property type="nucleotide sequence ID" value="XM_004246330.5"/>
</dbReference>
<dbReference type="EnsemblPlants" id="Solyc09g011650.3.1">
    <property type="protein sequence ID" value="Solyc09g011650.3.1"/>
    <property type="gene ID" value="Solyc09g011650.3"/>
</dbReference>
<keyword evidence="9" id="KW-1185">Reference proteome</keyword>
<dbReference type="AlphaFoldDB" id="A0A3Q7HY22"/>
<dbReference type="InterPro" id="IPR045074">
    <property type="entry name" value="GST_C_Tau"/>
</dbReference>
<dbReference type="InParanoid" id="A0A3Q7HY22"/>
<keyword evidence="5" id="KW-0175">Coiled coil</keyword>
<dbReference type="PROSITE" id="PS50405">
    <property type="entry name" value="GST_CTER"/>
    <property type="match status" value="1"/>
</dbReference>
<evidence type="ECO:0000256" key="2">
    <source>
        <dbReference type="ARBA" id="ARBA00047960"/>
    </source>
</evidence>
<evidence type="ECO:0000256" key="4">
    <source>
        <dbReference type="RuleBase" id="RU369102"/>
    </source>
</evidence>